<proteinExistence type="predicted"/>
<dbReference type="InterPro" id="IPR036691">
    <property type="entry name" value="Endo/exonu/phosph_ase_sf"/>
</dbReference>
<dbReference type="Gene3D" id="3.60.10.10">
    <property type="entry name" value="Endonuclease/exonuclease/phosphatase"/>
    <property type="match status" value="1"/>
</dbReference>
<gene>
    <name evidence="1" type="ORF">EPI10_032412</name>
</gene>
<dbReference type="OrthoDB" id="999675at2759"/>
<comment type="caution">
    <text evidence="1">The sequence shown here is derived from an EMBL/GenBank/DDBJ whole genome shotgun (WGS) entry which is preliminary data.</text>
</comment>
<keyword evidence="1" id="KW-0808">Transferase</keyword>
<keyword evidence="2" id="KW-1185">Reference proteome</keyword>
<dbReference type="PANTHER" id="PTHR33710:SF64">
    <property type="entry name" value="ENDONUCLEASE_EXONUCLEASE_PHOSPHATASE DOMAIN-CONTAINING PROTEIN"/>
    <property type="match status" value="1"/>
</dbReference>
<organism evidence="1 2">
    <name type="scientific">Gossypium australe</name>
    <dbReference type="NCBI Taxonomy" id="47621"/>
    <lineage>
        <taxon>Eukaryota</taxon>
        <taxon>Viridiplantae</taxon>
        <taxon>Streptophyta</taxon>
        <taxon>Embryophyta</taxon>
        <taxon>Tracheophyta</taxon>
        <taxon>Spermatophyta</taxon>
        <taxon>Magnoliopsida</taxon>
        <taxon>eudicotyledons</taxon>
        <taxon>Gunneridae</taxon>
        <taxon>Pentapetalae</taxon>
        <taxon>rosids</taxon>
        <taxon>malvids</taxon>
        <taxon>Malvales</taxon>
        <taxon>Malvaceae</taxon>
        <taxon>Malvoideae</taxon>
        <taxon>Gossypium</taxon>
    </lineage>
</organism>
<dbReference type="AlphaFoldDB" id="A0A5B6X4C2"/>
<keyword evidence="1" id="KW-0548">Nucleotidyltransferase</keyword>
<dbReference type="Proteomes" id="UP000325315">
    <property type="component" value="Unassembled WGS sequence"/>
</dbReference>
<accession>A0A5B6X4C2</accession>
<name>A0A5B6X4C2_9ROSI</name>
<reference evidence="2" key="1">
    <citation type="journal article" date="2019" name="Plant Biotechnol. J.">
        <title>Genome sequencing of the Australian wild diploid species Gossypium australe highlights disease resistance and delayed gland morphogenesis.</title>
        <authorList>
            <person name="Cai Y."/>
            <person name="Cai X."/>
            <person name="Wang Q."/>
            <person name="Wang P."/>
            <person name="Zhang Y."/>
            <person name="Cai C."/>
            <person name="Xu Y."/>
            <person name="Wang K."/>
            <person name="Zhou Z."/>
            <person name="Wang C."/>
            <person name="Geng S."/>
            <person name="Li B."/>
            <person name="Dong Q."/>
            <person name="Hou Y."/>
            <person name="Wang H."/>
            <person name="Ai P."/>
            <person name="Liu Z."/>
            <person name="Yi F."/>
            <person name="Sun M."/>
            <person name="An G."/>
            <person name="Cheng J."/>
            <person name="Zhang Y."/>
            <person name="Shi Q."/>
            <person name="Xie Y."/>
            <person name="Shi X."/>
            <person name="Chang Y."/>
            <person name="Huang F."/>
            <person name="Chen Y."/>
            <person name="Hong S."/>
            <person name="Mi L."/>
            <person name="Sun Q."/>
            <person name="Zhang L."/>
            <person name="Zhou B."/>
            <person name="Peng R."/>
            <person name="Zhang X."/>
            <person name="Liu F."/>
        </authorList>
    </citation>
    <scope>NUCLEOTIDE SEQUENCE [LARGE SCALE GENOMIC DNA]</scope>
    <source>
        <strain evidence="2">cv. PA1801</strain>
    </source>
</reference>
<dbReference type="EMBL" id="SMMG02000001">
    <property type="protein sequence ID" value="KAA3488688.1"/>
    <property type="molecule type" value="Genomic_DNA"/>
</dbReference>
<dbReference type="PANTHER" id="PTHR33710">
    <property type="entry name" value="BNAC02G09200D PROTEIN"/>
    <property type="match status" value="1"/>
</dbReference>
<keyword evidence="1" id="KW-0695">RNA-directed DNA polymerase</keyword>
<dbReference type="SUPFAM" id="SSF56219">
    <property type="entry name" value="DNase I-like"/>
    <property type="match status" value="1"/>
</dbReference>
<dbReference type="GO" id="GO:0003964">
    <property type="term" value="F:RNA-directed DNA polymerase activity"/>
    <property type="evidence" value="ECO:0007669"/>
    <property type="project" value="UniProtKB-KW"/>
</dbReference>
<evidence type="ECO:0000313" key="2">
    <source>
        <dbReference type="Proteomes" id="UP000325315"/>
    </source>
</evidence>
<evidence type="ECO:0000313" key="1">
    <source>
        <dbReference type="EMBL" id="KAA3488688.1"/>
    </source>
</evidence>
<sequence>MLRRVGAVVNEDWVVGGDFNAMLNKAEKEGGRRITQALLKDFRDIIDDLALVDIKPDKGWFTWVNNREGNRLIKERLDRFLTSVSTVEKFPFIASSVIRQAQSDHDAILLDLHGRKLMDYPWDSRLRFRYEECWASEKDVKKIINEGWGQEESNYENKLDTIRGYLGSWQKQKYWRTNEEISTLENKINKIIDSTSRDDSVRLLKEYRRRLNFLYEKVERYWAQRSRVQWLNKDICEAARNYFSNLFRSNGNDITQWDLSFLGKCVTKENNDWLLREYNEEDIKNAIKQMDPRKGPGIDGFSGNFFKHHWDIVGADTIRFYLNILNGQGDIASLNETIIILIPKNRYPSDFTNFRPISLCSAFVSGRMIHDNILIAHELLHYHQNTRYNSNKGCVIKLDMSKGYDRVEWNFLEEVM</sequence>
<protein>
    <submittedName>
        <fullName evidence="1">Reverse transcriptase</fullName>
    </submittedName>
</protein>